<accession>D6SPM1</accession>
<feature type="transmembrane region" description="Helical" evidence="6">
    <location>
        <begin position="345"/>
        <end position="364"/>
    </location>
</feature>
<feature type="transmembrane region" description="Helical" evidence="6">
    <location>
        <begin position="496"/>
        <end position="518"/>
    </location>
</feature>
<dbReference type="OrthoDB" id="1679175at2"/>
<keyword evidence="2" id="KW-1003">Cell membrane</keyword>
<dbReference type="SUPFAM" id="SSF103473">
    <property type="entry name" value="MFS general substrate transporter"/>
    <property type="match status" value="1"/>
</dbReference>
<feature type="transmembrane region" description="Helical" evidence="6">
    <location>
        <begin position="588"/>
        <end position="606"/>
    </location>
</feature>
<feature type="transmembrane region" description="Helical" evidence="6">
    <location>
        <begin position="711"/>
        <end position="730"/>
    </location>
</feature>
<reference evidence="8" key="1">
    <citation type="submission" date="2010-05" db="EMBL/GenBank/DDBJ databases">
        <title>The draft genome of Desulfonatronospira thiodismutans ASO3-1.</title>
        <authorList>
            <consortium name="US DOE Joint Genome Institute (JGI-PGF)"/>
            <person name="Lucas S."/>
            <person name="Copeland A."/>
            <person name="Lapidus A."/>
            <person name="Cheng J.-F."/>
            <person name="Bruce D."/>
            <person name="Goodwin L."/>
            <person name="Pitluck S."/>
            <person name="Chertkov O."/>
            <person name="Brettin T."/>
            <person name="Detter J.C."/>
            <person name="Han C."/>
            <person name="Land M.L."/>
            <person name="Hauser L."/>
            <person name="Kyrpides N."/>
            <person name="Mikhailova N."/>
            <person name="Muyzer G."/>
            <person name="Woyke T."/>
        </authorList>
    </citation>
    <scope>NUCLEOTIDE SEQUENCE [LARGE SCALE GENOMIC DNA]</scope>
    <source>
        <strain evidence="8">ASO3-1</strain>
    </source>
</reference>
<dbReference type="InterPro" id="IPR011701">
    <property type="entry name" value="MFS"/>
</dbReference>
<dbReference type="PANTHER" id="PTHR43124">
    <property type="entry name" value="PURINE EFFLUX PUMP PBUE"/>
    <property type="match status" value="1"/>
</dbReference>
<protein>
    <submittedName>
        <fullName evidence="8">Major facilitator superfamily MFS_1</fullName>
    </submittedName>
</protein>
<dbReference type="PROSITE" id="PS50850">
    <property type="entry name" value="MFS"/>
    <property type="match status" value="1"/>
</dbReference>
<comment type="subcellular location">
    <subcellularLocation>
        <location evidence="1">Cell membrane</location>
        <topology evidence="1">Multi-pass membrane protein</topology>
    </subcellularLocation>
</comment>
<sequence length="737" mass="81422">MKPDLSLKVNVFLVAVAVIILGQAAYSYFNINAFQSSHVSTIREKAQSAGQNLKNDLEYVLDMGISLERIARLEDNLENILADLPEVEFMEITDTRDYTLFFADHDQALDIEPGTRKSDFVHKPYVSELSRKGLTPEDTDISLPLKAQGQLQGQINMHISGSVIHAQSRQIMWDMLTVMFTSLLLTFEFLTFFVIYYISHPLSVLRRDISRSYPRLMSVDSDKYASLGEISVLADYYNSIIKNQAQRFATGLRGFLPDLSQGLSAPPRQQTEKISGLVQELDGPESSRAQAPQAALQKIRACLQKVNTYWSDLAISMEGGSRTRAPAADRDEASGSVPYSLIRPLIFLFIMADGFSLSFFPMYVDSLYEPIMGLSREMIIGLPIAAFMLTMAVSMPLAGSMTDSRGWFRPLIIGLLLNAAGHFLTAMAQDILWLIVFRCLAAVGLGMVFMCCQRFVIDNTSLKSRSMGMAGFLAAFFSGDICGTVIGAMLAERIGYANVFYVSALFTCLALIFAVLVFRGEFRPAKPQSSGGFGLPFKASQLFQVFRDREFAAVLWLQAIPAKLVLVGFLFFFVPLYLSSIDALQSNIGRVIMCYGICLVFAGPLISHLFPQVYLRKYFILLGGLITAGAMLSFALFSGFIPILVMVIMLGIAHSFSVSSQASVISETDIVKKLGPGAGMGIYRFWERAGNVAGPLVMGFLIARVGYESSVVLFGILTLISSILYLGFLIRRNWLSP</sequence>
<feature type="transmembrane region" description="Helical" evidence="6">
    <location>
        <begin position="175"/>
        <end position="198"/>
    </location>
</feature>
<evidence type="ECO:0000256" key="3">
    <source>
        <dbReference type="ARBA" id="ARBA00022692"/>
    </source>
</evidence>
<keyword evidence="4 6" id="KW-1133">Transmembrane helix</keyword>
<dbReference type="CDD" id="cd17325">
    <property type="entry name" value="MFS_MdtG_SLC18_like"/>
    <property type="match status" value="1"/>
</dbReference>
<proteinExistence type="predicted"/>
<evidence type="ECO:0000256" key="4">
    <source>
        <dbReference type="ARBA" id="ARBA00022989"/>
    </source>
</evidence>
<feature type="transmembrane region" description="Helical" evidence="6">
    <location>
        <begin position="618"/>
        <end position="637"/>
    </location>
</feature>
<evidence type="ECO:0000256" key="2">
    <source>
        <dbReference type="ARBA" id="ARBA00022475"/>
    </source>
</evidence>
<dbReference type="Proteomes" id="UP000005496">
    <property type="component" value="Unassembled WGS sequence"/>
</dbReference>
<evidence type="ECO:0000259" key="7">
    <source>
        <dbReference type="PROSITE" id="PS50850"/>
    </source>
</evidence>
<dbReference type="RefSeq" id="WP_008870017.1">
    <property type="nucleotide sequence ID" value="NZ_ACJN02000002.1"/>
</dbReference>
<gene>
    <name evidence="8" type="ORF">Dthio_PD2069</name>
</gene>
<evidence type="ECO:0000313" key="9">
    <source>
        <dbReference type="Proteomes" id="UP000005496"/>
    </source>
</evidence>
<name>D6SPM1_9BACT</name>
<dbReference type="GO" id="GO:0022857">
    <property type="term" value="F:transmembrane transporter activity"/>
    <property type="evidence" value="ECO:0007669"/>
    <property type="project" value="InterPro"/>
</dbReference>
<evidence type="ECO:0000313" key="8">
    <source>
        <dbReference type="EMBL" id="EFI34697.1"/>
    </source>
</evidence>
<organism evidence="8 9">
    <name type="scientific">Desulfonatronospira thiodismutans ASO3-1</name>
    <dbReference type="NCBI Taxonomy" id="555779"/>
    <lineage>
        <taxon>Bacteria</taxon>
        <taxon>Pseudomonadati</taxon>
        <taxon>Thermodesulfobacteriota</taxon>
        <taxon>Desulfovibrionia</taxon>
        <taxon>Desulfovibrionales</taxon>
        <taxon>Desulfonatronovibrionaceae</taxon>
        <taxon>Desulfonatronospira</taxon>
    </lineage>
</organism>
<dbReference type="PANTHER" id="PTHR43124:SF3">
    <property type="entry name" value="CHLORAMPHENICOL EFFLUX PUMP RV0191"/>
    <property type="match status" value="1"/>
</dbReference>
<feature type="transmembrane region" description="Helical" evidence="6">
    <location>
        <begin position="406"/>
        <end position="425"/>
    </location>
</feature>
<evidence type="ECO:0000256" key="6">
    <source>
        <dbReference type="SAM" id="Phobius"/>
    </source>
</evidence>
<keyword evidence="3 6" id="KW-0812">Transmembrane</keyword>
<comment type="caution">
    <text evidence="8">The sequence shown here is derived from an EMBL/GenBank/DDBJ whole genome shotgun (WGS) entry which is preliminary data.</text>
</comment>
<feature type="transmembrane region" description="Helical" evidence="6">
    <location>
        <begin position="551"/>
        <end position="576"/>
    </location>
</feature>
<dbReference type="AlphaFoldDB" id="D6SPM1"/>
<feature type="transmembrane region" description="Helical" evidence="6">
    <location>
        <begin position="469"/>
        <end position="490"/>
    </location>
</feature>
<feature type="transmembrane region" description="Helical" evidence="6">
    <location>
        <begin position="379"/>
        <end position="399"/>
    </location>
</feature>
<dbReference type="EMBL" id="ACJN02000002">
    <property type="protein sequence ID" value="EFI34697.1"/>
    <property type="molecule type" value="Genomic_DNA"/>
</dbReference>
<keyword evidence="9" id="KW-1185">Reference proteome</keyword>
<keyword evidence="5 6" id="KW-0472">Membrane</keyword>
<dbReference type="eggNOG" id="COG2814">
    <property type="taxonomic scope" value="Bacteria"/>
</dbReference>
<evidence type="ECO:0000256" key="1">
    <source>
        <dbReference type="ARBA" id="ARBA00004651"/>
    </source>
</evidence>
<dbReference type="InterPro" id="IPR020846">
    <property type="entry name" value="MFS_dom"/>
</dbReference>
<dbReference type="InterPro" id="IPR050189">
    <property type="entry name" value="MFS_Efflux_Transporters"/>
</dbReference>
<dbReference type="InterPro" id="IPR036259">
    <property type="entry name" value="MFS_trans_sf"/>
</dbReference>
<dbReference type="GO" id="GO:0005886">
    <property type="term" value="C:plasma membrane"/>
    <property type="evidence" value="ECO:0007669"/>
    <property type="project" value="UniProtKB-SubCell"/>
</dbReference>
<dbReference type="Gene3D" id="1.20.1250.20">
    <property type="entry name" value="MFS general substrate transporter like domains"/>
    <property type="match status" value="1"/>
</dbReference>
<dbReference type="Pfam" id="PF07690">
    <property type="entry name" value="MFS_1"/>
    <property type="match status" value="1"/>
</dbReference>
<feature type="transmembrane region" description="Helical" evidence="6">
    <location>
        <begin position="431"/>
        <end position="457"/>
    </location>
</feature>
<feature type="domain" description="Major facilitator superfamily (MFS) profile" evidence="7">
    <location>
        <begin position="342"/>
        <end position="733"/>
    </location>
</feature>
<evidence type="ECO:0000256" key="5">
    <source>
        <dbReference type="ARBA" id="ARBA00023136"/>
    </source>
</evidence>